<protein>
    <submittedName>
        <fullName evidence="1">Transcriptional regulator</fullName>
    </submittedName>
</protein>
<comment type="caution">
    <text evidence="1">The sequence shown here is derived from an EMBL/GenBank/DDBJ whole genome shotgun (WGS) entry which is preliminary data.</text>
</comment>
<evidence type="ECO:0000313" key="1">
    <source>
        <dbReference type="EMBL" id="NYS46595.1"/>
    </source>
</evidence>
<dbReference type="EMBL" id="JACBYF010000001">
    <property type="protein sequence ID" value="NYS46595.1"/>
    <property type="molecule type" value="Genomic_DNA"/>
</dbReference>
<keyword evidence="2" id="KW-1185">Reference proteome</keyword>
<dbReference type="Proteomes" id="UP000531840">
    <property type="component" value="Unassembled WGS sequence"/>
</dbReference>
<dbReference type="RefSeq" id="WP_179939603.1">
    <property type="nucleotide sequence ID" value="NZ_JACBYF010000001.1"/>
</dbReference>
<proteinExistence type="predicted"/>
<name>A0ABX2SWR0_9BACL</name>
<reference evidence="1 2" key="1">
    <citation type="submission" date="2020-07" db="EMBL/GenBank/DDBJ databases">
        <title>MOT database genomes.</title>
        <authorList>
            <person name="Joseph S."/>
            <person name="Aduse-Opoku J."/>
            <person name="Hashim A."/>
            <person name="Wade W."/>
            <person name="Curtis M."/>
        </authorList>
    </citation>
    <scope>NUCLEOTIDE SEQUENCE [LARGE SCALE GENOMIC DNA]</scope>
    <source>
        <strain evidence="1 2">CIP 106318</strain>
    </source>
</reference>
<accession>A0ABX2SWR0</accession>
<gene>
    <name evidence="1" type="ORF">HZY85_00065</name>
</gene>
<organism evidence="1 2">
    <name type="scientific">Gemelliphila palaticanis</name>
    <dbReference type="NCBI Taxonomy" id="81950"/>
    <lineage>
        <taxon>Bacteria</taxon>
        <taxon>Bacillati</taxon>
        <taxon>Bacillota</taxon>
        <taxon>Bacilli</taxon>
        <taxon>Bacillales</taxon>
        <taxon>Gemellaceae</taxon>
        <taxon>Gemelliphila</taxon>
    </lineage>
</organism>
<evidence type="ECO:0000313" key="2">
    <source>
        <dbReference type="Proteomes" id="UP000531840"/>
    </source>
</evidence>
<sequence>MKLNKLAGYRSMLNIPRKNIAELLQISNVAYGKKEKGITPFTDNEKVILVNFFKNNGINTNIEDLFF</sequence>